<keyword evidence="3" id="KW-1185">Reference proteome</keyword>
<dbReference type="EMBL" id="JANPWB010000008">
    <property type="protein sequence ID" value="KAJ1166859.1"/>
    <property type="molecule type" value="Genomic_DNA"/>
</dbReference>
<sequence>MRSGKTSYLLKSWHRVLAHWRDFQIAVNLSKGRELLEPKSPAPSSLPDKDTVLNKHERKETMQKPTYHRLLCEPYYKIDRYGQKFSHLKGCGIKCTIQ</sequence>
<evidence type="ECO:0000313" key="3">
    <source>
        <dbReference type="Proteomes" id="UP001066276"/>
    </source>
</evidence>
<protein>
    <submittedName>
        <fullName evidence="2">Uncharacterized protein</fullName>
    </submittedName>
</protein>
<reference evidence="2" key="1">
    <citation type="journal article" date="2022" name="bioRxiv">
        <title>Sequencing and chromosome-scale assembly of the giantPleurodeles waltlgenome.</title>
        <authorList>
            <person name="Brown T."/>
            <person name="Elewa A."/>
            <person name="Iarovenko S."/>
            <person name="Subramanian E."/>
            <person name="Araus A.J."/>
            <person name="Petzold A."/>
            <person name="Susuki M."/>
            <person name="Suzuki K.-i.T."/>
            <person name="Hayashi T."/>
            <person name="Toyoda A."/>
            <person name="Oliveira C."/>
            <person name="Osipova E."/>
            <person name="Leigh N.D."/>
            <person name="Simon A."/>
            <person name="Yun M.H."/>
        </authorList>
    </citation>
    <scope>NUCLEOTIDE SEQUENCE</scope>
    <source>
        <strain evidence="2">20211129_DDA</strain>
        <tissue evidence="2">Liver</tissue>
    </source>
</reference>
<comment type="caution">
    <text evidence="2">The sequence shown here is derived from an EMBL/GenBank/DDBJ whole genome shotgun (WGS) entry which is preliminary data.</text>
</comment>
<dbReference type="AlphaFoldDB" id="A0AAV7SRY4"/>
<proteinExistence type="predicted"/>
<feature type="compositionally biased region" description="Basic and acidic residues" evidence="1">
    <location>
        <begin position="47"/>
        <end position="61"/>
    </location>
</feature>
<evidence type="ECO:0000313" key="2">
    <source>
        <dbReference type="EMBL" id="KAJ1166859.1"/>
    </source>
</evidence>
<accession>A0AAV7SRY4</accession>
<gene>
    <name evidence="2" type="ORF">NDU88_007255</name>
</gene>
<organism evidence="2 3">
    <name type="scientific">Pleurodeles waltl</name>
    <name type="common">Iberian ribbed newt</name>
    <dbReference type="NCBI Taxonomy" id="8319"/>
    <lineage>
        <taxon>Eukaryota</taxon>
        <taxon>Metazoa</taxon>
        <taxon>Chordata</taxon>
        <taxon>Craniata</taxon>
        <taxon>Vertebrata</taxon>
        <taxon>Euteleostomi</taxon>
        <taxon>Amphibia</taxon>
        <taxon>Batrachia</taxon>
        <taxon>Caudata</taxon>
        <taxon>Salamandroidea</taxon>
        <taxon>Salamandridae</taxon>
        <taxon>Pleurodelinae</taxon>
        <taxon>Pleurodeles</taxon>
    </lineage>
</organism>
<name>A0AAV7SRY4_PLEWA</name>
<evidence type="ECO:0000256" key="1">
    <source>
        <dbReference type="SAM" id="MobiDB-lite"/>
    </source>
</evidence>
<feature type="region of interest" description="Disordered" evidence="1">
    <location>
        <begin position="35"/>
        <end position="61"/>
    </location>
</feature>
<dbReference type="Proteomes" id="UP001066276">
    <property type="component" value="Chromosome 4_2"/>
</dbReference>